<evidence type="ECO:0000313" key="2">
    <source>
        <dbReference type="Proteomes" id="UP000250245"/>
    </source>
</evidence>
<dbReference type="SUPFAM" id="SSF53756">
    <property type="entry name" value="UDP-Glycosyltransferase/glycogen phosphorylase"/>
    <property type="match status" value="1"/>
</dbReference>
<evidence type="ECO:0008006" key="3">
    <source>
        <dbReference type="Google" id="ProtNLM"/>
    </source>
</evidence>
<evidence type="ECO:0000313" key="1">
    <source>
        <dbReference type="EMBL" id="SQB65474.1"/>
    </source>
</evidence>
<dbReference type="EMBL" id="UASJ01000001">
    <property type="protein sequence ID" value="SQB65474.1"/>
    <property type="molecule type" value="Genomic_DNA"/>
</dbReference>
<sequence>MSSADSPRVLHFNDCANVGQSLVRAARQQGWDWDYLSPALVRPQVNPGSGLSRLAWTPYFFRRWSHLRRTDVVHVHYATSVPLIHQSPLPQRPYFLHLHGSDIRRRWKEAPYHDQVQRAIDEAQAVFYTNLDTIEEATTARGDAEYMPAFVQTEFLPKWQLEHNAPKIIFTSRWDDDKGIAEQLQFVSELRRAFPQIPLEGLDWGYGAAAAKSLGVKLQPKMKHADYLQWLAGGTLAIGQANRILAVSEFEAMAIGLPLAALGSRIPRPDDGSTPPVIEGDMETVMAGIAQALPDPPAMAAALGGKDWVYSHHQASPYAVRLEKLYRGAI</sequence>
<dbReference type="AlphaFoldDB" id="A0A2X2YN19"/>
<dbReference type="RefSeq" id="WP_013189102.1">
    <property type="nucleotide sequence ID" value="NZ_CAMYEK010000008.1"/>
</dbReference>
<gene>
    <name evidence="1" type="ORF">NCTC11820_01541</name>
</gene>
<dbReference type="Gene3D" id="3.40.50.2000">
    <property type="entry name" value="Glycogen Phosphorylase B"/>
    <property type="match status" value="2"/>
</dbReference>
<dbReference type="Proteomes" id="UP000250245">
    <property type="component" value="Unassembled WGS sequence"/>
</dbReference>
<organism evidence="1 2">
    <name type="scientific">Mobiluncus curtisii</name>
    <dbReference type="NCBI Taxonomy" id="2051"/>
    <lineage>
        <taxon>Bacteria</taxon>
        <taxon>Bacillati</taxon>
        <taxon>Actinomycetota</taxon>
        <taxon>Actinomycetes</taxon>
        <taxon>Actinomycetales</taxon>
        <taxon>Actinomycetaceae</taxon>
        <taxon>Mobiluncus</taxon>
    </lineage>
</organism>
<accession>A0A2X2YN19</accession>
<name>A0A2X2YN19_9ACTO</name>
<proteinExistence type="predicted"/>
<protein>
    <recommendedName>
        <fullName evidence="3">Glycosyltransferase, group 1 family protein</fullName>
    </recommendedName>
</protein>
<dbReference type="GeneID" id="55565184"/>
<reference evidence="1 2" key="1">
    <citation type="submission" date="2018-06" db="EMBL/GenBank/DDBJ databases">
        <authorList>
            <consortium name="Pathogen Informatics"/>
            <person name="Doyle S."/>
        </authorList>
    </citation>
    <scope>NUCLEOTIDE SEQUENCE [LARGE SCALE GENOMIC DNA]</scope>
    <source>
        <strain evidence="1 2">NCTC11820</strain>
    </source>
</reference>
<dbReference type="OMA" id="EMEAMAC"/>